<sequence length="35" mass="4251">MEISKKIIEIRKNSNMTQQQFAEHLFVTRQTISNW</sequence>
<gene>
    <name evidence="2" type="ORF">G7082_06620</name>
</gene>
<dbReference type="SUPFAM" id="SSF47413">
    <property type="entry name" value="lambda repressor-like DNA-binding domains"/>
    <property type="match status" value="1"/>
</dbReference>
<protein>
    <submittedName>
        <fullName evidence="2">Helix-turn-helix transcriptional regulator</fullName>
    </submittedName>
</protein>
<dbReference type="PROSITE" id="PS50943">
    <property type="entry name" value="HTH_CROC1"/>
    <property type="match status" value="1"/>
</dbReference>
<dbReference type="RefSeq" id="WP_166034333.1">
    <property type="nucleotide sequence ID" value="NZ_CP049887.1"/>
</dbReference>
<keyword evidence="3" id="KW-1185">Reference proteome</keyword>
<reference evidence="2 3" key="1">
    <citation type="submission" date="2020-03" db="EMBL/GenBank/DDBJ databases">
        <title>Vagococcus sp. nov., isolated from beetles.</title>
        <authorList>
            <person name="Hyun D.-W."/>
            <person name="Bae J.-W."/>
        </authorList>
    </citation>
    <scope>NUCLEOTIDE SEQUENCE [LARGE SCALE GENOMIC DNA]</scope>
    <source>
        <strain evidence="2 3">HDW17B</strain>
    </source>
</reference>
<dbReference type="Proteomes" id="UP000501747">
    <property type="component" value="Chromosome"/>
</dbReference>
<dbReference type="CDD" id="cd00093">
    <property type="entry name" value="HTH_XRE"/>
    <property type="match status" value="1"/>
</dbReference>
<dbReference type="InterPro" id="IPR001387">
    <property type="entry name" value="Cro/C1-type_HTH"/>
</dbReference>
<evidence type="ECO:0000259" key="1">
    <source>
        <dbReference type="PROSITE" id="PS50943"/>
    </source>
</evidence>
<name>A0A6G8ATC0_9ENTE</name>
<dbReference type="InterPro" id="IPR010982">
    <property type="entry name" value="Lambda_DNA-bd_dom_sf"/>
</dbReference>
<dbReference type="EMBL" id="CP049887">
    <property type="protein sequence ID" value="QIL48185.1"/>
    <property type="molecule type" value="Genomic_DNA"/>
</dbReference>
<accession>A0A6G8ATC0</accession>
<feature type="domain" description="HTH cro/C1-type" evidence="1">
    <location>
        <begin position="7"/>
        <end position="35"/>
    </location>
</feature>
<dbReference type="KEGG" id="vhy:G7082_06620"/>
<dbReference type="GO" id="GO:0003677">
    <property type="term" value="F:DNA binding"/>
    <property type="evidence" value="ECO:0007669"/>
    <property type="project" value="InterPro"/>
</dbReference>
<proteinExistence type="predicted"/>
<dbReference type="Gene3D" id="1.10.260.40">
    <property type="entry name" value="lambda repressor-like DNA-binding domains"/>
    <property type="match status" value="1"/>
</dbReference>
<evidence type="ECO:0000313" key="2">
    <source>
        <dbReference type="EMBL" id="QIL48185.1"/>
    </source>
</evidence>
<dbReference type="AlphaFoldDB" id="A0A6G8ATC0"/>
<evidence type="ECO:0000313" key="3">
    <source>
        <dbReference type="Proteomes" id="UP000501747"/>
    </source>
</evidence>
<dbReference type="Pfam" id="PF01381">
    <property type="entry name" value="HTH_3"/>
    <property type="match status" value="1"/>
</dbReference>
<organism evidence="2 3">
    <name type="scientific">Vagococcus hydrophili</name>
    <dbReference type="NCBI Taxonomy" id="2714947"/>
    <lineage>
        <taxon>Bacteria</taxon>
        <taxon>Bacillati</taxon>
        <taxon>Bacillota</taxon>
        <taxon>Bacilli</taxon>
        <taxon>Lactobacillales</taxon>
        <taxon>Enterococcaceae</taxon>
        <taxon>Vagococcus</taxon>
    </lineage>
</organism>